<dbReference type="GO" id="GO:0004527">
    <property type="term" value="F:exonuclease activity"/>
    <property type="evidence" value="ECO:0007669"/>
    <property type="project" value="UniProtKB-KW"/>
</dbReference>
<keyword evidence="1" id="KW-0540">Nuclease</keyword>
<dbReference type="EMBL" id="BK032557">
    <property type="protein sequence ID" value="DAF47586.1"/>
    <property type="molecule type" value="Genomic_DNA"/>
</dbReference>
<protein>
    <submittedName>
        <fullName evidence="1">Exonuclease</fullName>
    </submittedName>
</protein>
<organism evidence="1">
    <name type="scientific">Myoviridae sp. ctByu2</name>
    <dbReference type="NCBI Taxonomy" id="2827668"/>
    <lineage>
        <taxon>Viruses</taxon>
        <taxon>Duplodnaviria</taxon>
        <taxon>Heunggongvirae</taxon>
        <taxon>Uroviricota</taxon>
        <taxon>Caudoviricetes</taxon>
    </lineage>
</organism>
<proteinExistence type="predicted"/>
<dbReference type="InterPro" id="IPR011604">
    <property type="entry name" value="PDDEXK-like_dom_sf"/>
</dbReference>
<reference evidence="1" key="1">
    <citation type="journal article" date="2021" name="Proc. Natl. Acad. Sci. U.S.A.">
        <title>A Catalog of Tens of Thousands of Viruses from Human Metagenomes Reveals Hidden Associations with Chronic Diseases.</title>
        <authorList>
            <person name="Tisza M.J."/>
            <person name="Buck C.B."/>
        </authorList>
    </citation>
    <scope>NUCLEOTIDE SEQUENCE</scope>
    <source>
        <strain evidence="1">CtByu2</strain>
    </source>
</reference>
<keyword evidence="1" id="KW-0378">Hydrolase</keyword>
<sequence length="287" mass="32933">MVNIGKLLKEAYSPRKKKMTEKVSVSELLNKACADGITEAGSFSLMGIRRLLKKILRSLDDDFDRDKFFSMFMELYALVMAPSKRAKGVFHPSSLMEDCPRQLVYSLSRCPPSDKKVNTVSGELQRIFDTGTWNHIYFQALLYRLGLLQQAEVPVINKEKYINGKADGVFKDSVFGEKTVLEIKTMNDFNYRKAIFTPFKKHEFQASLYARELGATKVLYLYINKNTCEIRDFLRPLQEDMLLAADKKMDSIIECVEDGTLPKRKCATESCDTALNCPYRTRCFKDL</sequence>
<name>A0A8S5SA52_9CAUD</name>
<dbReference type="Gene3D" id="3.90.320.10">
    <property type="match status" value="1"/>
</dbReference>
<keyword evidence="1" id="KW-0269">Exonuclease</keyword>
<evidence type="ECO:0000313" key="1">
    <source>
        <dbReference type="EMBL" id="DAF47586.1"/>
    </source>
</evidence>
<accession>A0A8S5SA52</accession>